<dbReference type="Gene3D" id="3.40.50.150">
    <property type="entry name" value="Vaccinia Virus protein VP39"/>
    <property type="match status" value="2"/>
</dbReference>
<evidence type="ECO:0000313" key="6">
    <source>
        <dbReference type="EMBL" id="GID61573.1"/>
    </source>
</evidence>
<evidence type="ECO:0000256" key="2">
    <source>
        <dbReference type="ARBA" id="ARBA00022679"/>
    </source>
</evidence>
<dbReference type="SUPFAM" id="SSF53335">
    <property type="entry name" value="S-adenosyl-L-methionine-dependent methyltransferases"/>
    <property type="match status" value="1"/>
</dbReference>
<name>A0ABQ3XST0_9ACTN</name>
<dbReference type="InterPro" id="IPR029063">
    <property type="entry name" value="SAM-dependent_MTases_sf"/>
</dbReference>
<keyword evidence="1" id="KW-0489">Methyltransferase</keyword>
<comment type="caution">
    <text evidence="6">The sequence shown here is derived from an EMBL/GenBank/DDBJ whole genome shotgun (WGS) entry which is preliminary data.</text>
</comment>
<protein>
    <recommendedName>
        <fullName evidence="3">Methyltransferase</fullName>
        <ecNumber evidence="3">2.1.1.-</ecNumber>
    </recommendedName>
</protein>
<sequence length="331" mass="34657">MPEPTPPQPADAGYTGRHRAGPDATQVGPDGEGRHPIRDEQMSVWVTAQQTGPVQRRGRYVPESVKHPARMLPAIAAHAIHSYTQPGDLVFDPMAGIGTTIVEAIHAGRDGIGVEYEPRWSNIADANIAHALRQGATGRGSVIRGDATRMTYLLPTALQGQVALVITSPPYGPAVHGLVTPGEGGVTKTDAAYGDDKGNLAYRSGGLAGLAAGFTDILRGVEQLLRPGGVAVITARPWRKKGELVDLPSAVIAAGVDAGLVPLERCIALLAAVRDDQFVARPSFFQLAQVRKARASGVPMHLIAHEDVIILGKPDTSSEGGRHAAGPGVGR</sequence>
<dbReference type="Pfam" id="PF01555">
    <property type="entry name" value="N6_N4_Mtase"/>
    <property type="match status" value="1"/>
</dbReference>
<evidence type="ECO:0000313" key="7">
    <source>
        <dbReference type="Proteomes" id="UP000612282"/>
    </source>
</evidence>
<dbReference type="PRINTS" id="PR00508">
    <property type="entry name" value="S21N4MTFRASE"/>
</dbReference>
<dbReference type="InterPro" id="IPR001091">
    <property type="entry name" value="RM_Methyltransferase"/>
</dbReference>
<dbReference type="EMBL" id="BOMG01000130">
    <property type="protein sequence ID" value="GID61573.1"/>
    <property type="molecule type" value="Genomic_DNA"/>
</dbReference>
<evidence type="ECO:0000256" key="3">
    <source>
        <dbReference type="RuleBase" id="RU362026"/>
    </source>
</evidence>
<gene>
    <name evidence="6" type="ORF">Aco03nite_099770</name>
</gene>
<keyword evidence="7" id="KW-1185">Reference proteome</keyword>
<accession>A0ABQ3XST0</accession>
<evidence type="ECO:0000256" key="1">
    <source>
        <dbReference type="ARBA" id="ARBA00022603"/>
    </source>
</evidence>
<organism evidence="6 7">
    <name type="scientific">Actinoplanes couchii</name>
    <dbReference type="NCBI Taxonomy" id="403638"/>
    <lineage>
        <taxon>Bacteria</taxon>
        <taxon>Bacillati</taxon>
        <taxon>Actinomycetota</taxon>
        <taxon>Actinomycetes</taxon>
        <taxon>Micromonosporales</taxon>
        <taxon>Micromonosporaceae</taxon>
        <taxon>Actinoplanes</taxon>
    </lineage>
</organism>
<proteinExistence type="inferred from homology"/>
<feature type="compositionally biased region" description="Basic and acidic residues" evidence="4">
    <location>
        <begin position="31"/>
        <end position="41"/>
    </location>
</feature>
<feature type="region of interest" description="Disordered" evidence="4">
    <location>
        <begin position="1"/>
        <end position="41"/>
    </location>
</feature>
<reference evidence="6 7" key="1">
    <citation type="submission" date="2021-01" db="EMBL/GenBank/DDBJ databases">
        <title>Whole genome shotgun sequence of Actinoplanes couchii NBRC 106145.</title>
        <authorList>
            <person name="Komaki H."/>
            <person name="Tamura T."/>
        </authorList>
    </citation>
    <scope>NUCLEOTIDE SEQUENCE [LARGE SCALE GENOMIC DNA]</scope>
    <source>
        <strain evidence="6 7">NBRC 106145</strain>
    </source>
</reference>
<dbReference type="Proteomes" id="UP000612282">
    <property type="component" value="Unassembled WGS sequence"/>
</dbReference>
<evidence type="ECO:0000259" key="5">
    <source>
        <dbReference type="Pfam" id="PF01555"/>
    </source>
</evidence>
<evidence type="ECO:0000256" key="4">
    <source>
        <dbReference type="SAM" id="MobiDB-lite"/>
    </source>
</evidence>
<feature type="domain" description="DNA methylase N-4/N-6" evidence="5">
    <location>
        <begin position="44"/>
        <end position="124"/>
    </location>
</feature>
<keyword evidence="2" id="KW-0808">Transferase</keyword>
<dbReference type="InterPro" id="IPR002941">
    <property type="entry name" value="DNA_methylase_N4/N6"/>
</dbReference>
<dbReference type="RefSeq" id="WP_239146082.1">
    <property type="nucleotide sequence ID" value="NZ_BAAAQE010000021.1"/>
</dbReference>
<dbReference type="EC" id="2.1.1.-" evidence="3"/>
<comment type="similarity">
    <text evidence="3">Belongs to the N(4)/N(6)-methyltransferase family.</text>
</comment>